<keyword evidence="7 8" id="KW-0472">Membrane</keyword>
<dbReference type="PROSITE" id="PS50893">
    <property type="entry name" value="ABC_TRANSPORTER_2"/>
    <property type="match status" value="1"/>
</dbReference>
<dbReference type="GO" id="GO:0005524">
    <property type="term" value="F:ATP binding"/>
    <property type="evidence" value="ECO:0007669"/>
    <property type="project" value="UniProtKB-KW"/>
</dbReference>
<dbReference type="InterPro" id="IPR003439">
    <property type="entry name" value="ABC_transporter-like_ATP-bd"/>
</dbReference>
<feature type="transmembrane region" description="Helical" evidence="8">
    <location>
        <begin position="69"/>
        <end position="96"/>
    </location>
</feature>
<dbReference type="InterPro" id="IPR017871">
    <property type="entry name" value="ABC_transporter-like_CS"/>
</dbReference>
<evidence type="ECO:0000259" key="10">
    <source>
        <dbReference type="PROSITE" id="PS50929"/>
    </source>
</evidence>
<dbReference type="RefSeq" id="WP_193735356.1">
    <property type="nucleotide sequence ID" value="NZ_CP063304.1"/>
</dbReference>
<keyword evidence="2" id="KW-0813">Transport</keyword>
<keyword evidence="12" id="KW-1185">Reference proteome</keyword>
<dbReference type="InterPro" id="IPR036640">
    <property type="entry name" value="ABC1_TM_sf"/>
</dbReference>
<dbReference type="Pfam" id="PF00005">
    <property type="entry name" value="ABC_tran"/>
    <property type="match status" value="1"/>
</dbReference>
<feature type="domain" description="ABC transmembrane type-1" evidence="10">
    <location>
        <begin position="26"/>
        <end position="296"/>
    </location>
</feature>
<dbReference type="PANTHER" id="PTHR43394">
    <property type="entry name" value="ATP-DEPENDENT PERMEASE MDL1, MITOCHONDRIAL"/>
    <property type="match status" value="1"/>
</dbReference>
<dbReference type="SUPFAM" id="SSF52540">
    <property type="entry name" value="P-loop containing nucleoside triphosphate hydrolases"/>
    <property type="match status" value="1"/>
</dbReference>
<dbReference type="FunFam" id="3.40.50.300:FF:000287">
    <property type="entry name" value="Multidrug ABC transporter ATP-binding protein"/>
    <property type="match status" value="1"/>
</dbReference>
<accession>A0A7M2RHH4</accession>
<dbReference type="Proteomes" id="UP000593601">
    <property type="component" value="Chromosome"/>
</dbReference>
<keyword evidence="6 8" id="KW-1133">Transmembrane helix</keyword>
<comment type="subcellular location">
    <subcellularLocation>
        <location evidence="1">Cell membrane</location>
        <topology evidence="1">Multi-pass membrane protein</topology>
    </subcellularLocation>
</comment>
<dbReference type="PROSITE" id="PS50929">
    <property type="entry name" value="ABC_TM1F"/>
    <property type="match status" value="1"/>
</dbReference>
<dbReference type="SUPFAM" id="SSF90123">
    <property type="entry name" value="ABC transporter transmembrane region"/>
    <property type="match status" value="1"/>
</dbReference>
<evidence type="ECO:0000256" key="3">
    <source>
        <dbReference type="ARBA" id="ARBA00022692"/>
    </source>
</evidence>
<evidence type="ECO:0000256" key="5">
    <source>
        <dbReference type="ARBA" id="ARBA00022840"/>
    </source>
</evidence>
<feature type="transmembrane region" description="Helical" evidence="8">
    <location>
        <begin position="145"/>
        <end position="163"/>
    </location>
</feature>
<dbReference type="PROSITE" id="PS00211">
    <property type="entry name" value="ABC_TRANSPORTER_1"/>
    <property type="match status" value="1"/>
</dbReference>
<dbReference type="GO" id="GO:0005886">
    <property type="term" value="C:plasma membrane"/>
    <property type="evidence" value="ECO:0007669"/>
    <property type="project" value="UniProtKB-SubCell"/>
</dbReference>
<feature type="transmembrane region" description="Helical" evidence="8">
    <location>
        <begin position="256"/>
        <end position="277"/>
    </location>
</feature>
<dbReference type="InterPro" id="IPR039421">
    <property type="entry name" value="Type_1_exporter"/>
</dbReference>
<protein>
    <submittedName>
        <fullName evidence="11">ABC transporter ATP-binding protein</fullName>
    </submittedName>
</protein>
<dbReference type="Gene3D" id="1.20.1560.10">
    <property type="entry name" value="ABC transporter type 1, transmembrane domain"/>
    <property type="match status" value="1"/>
</dbReference>
<evidence type="ECO:0000256" key="7">
    <source>
        <dbReference type="ARBA" id="ARBA00023136"/>
    </source>
</evidence>
<evidence type="ECO:0000256" key="2">
    <source>
        <dbReference type="ARBA" id="ARBA00022448"/>
    </source>
</evidence>
<dbReference type="InterPro" id="IPR011527">
    <property type="entry name" value="ABC1_TM_dom"/>
</dbReference>
<dbReference type="GO" id="GO:0016887">
    <property type="term" value="F:ATP hydrolysis activity"/>
    <property type="evidence" value="ECO:0007669"/>
    <property type="project" value="InterPro"/>
</dbReference>
<reference evidence="11 12" key="1">
    <citation type="submission" date="2020-10" db="EMBL/GenBank/DDBJ databases">
        <title>Blautia liquoris sp.nov., isolated from the mud in a fermentation cellar used for the production of Chinese strong-flavoured liquor.</title>
        <authorList>
            <person name="Lu L."/>
        </authorList>
    </citation>
    <scope>NUCLEOTIDE SEQUENCE [LARGE SCALE GENOMIC DNA]</scope>
    <source>
        <strain evidence="11 12">LZLJ-3</strain>
    </source>
</reference>
<dbReference type="InterPro" id="IPR027417">
    <property type="entry name" value="P-loop_NTPase"/>
</dbReference>
<evidence type="ECO:0000313" key="11">
    <source>
        <dbReference type="EMBL" id="QOV18997.1"/>
    </source>
</evidence>
<dbReference type="AlphaFoldDB" id="A0A7M2RHH4"/>
<evidence type="ECO:0000313" key="12">
    <source>
        <dbReference type="Proteomes" id="UP000593601"/>
    </source>
</evidence>
<evidence type="ECO:0000259" key="9">
    <source>
        <dbReference type="PROSITE" id="PS50893"/>
    </source>
</evidence>
<dbReference type="SMART" id="SM00382">
    <property type="entry name" value="AAA"/>
    <property type="match status" value="1"/>
</dbReference>
<sequence>MEKKEKKQNGLSQSLGYAGSHKSLTILGCTLSAIAAVLGLAPYICVWLAARDALEVFPNLSAAPDLARYGWMAVWFSVANVLVYFAALMCTHLAAFRTARNIRNTLMRHVVQLPLGYFMGSQSGLIRKQVDENAGLTEDMLAHKLPDLTGAIVTPIVSVAVLFFYDWVMGLLCLLTMVLALVSMFVMMSGDNATFFHRYQLEVEKMSGEAVEYVRGIPVVKVFQQTVYSFKAFYNAIMSYSDLAGKYSMSCQKGQTFFLTCINGAFALLVPAALLMANRGDPVGVLVNFIFYALFAPACGGMINRIMYASDAVRQTDEAMFKLNRILEEKPLPEPTAPKKPQGASVEFQNVTFCYPGTENPALDHVSFSVPEGGTVALVGPSGGGKTTAASLIPRFWDVQKGSVLIGGVDVREIAKEELMQRVAFVFQDTKLFKKSLYENIRTSCPDAAREQVLAAAHAAQCDDILEKMPDGIDTVVGTKGVYLSGGEAQRIALARAILKDAPIIVLDEATAFADPENEYQIQKAFEKLTRGKTVLMIAHRLSTIQNADQILVLNEGQVMERGTQAELLWQEGKYAAMWADYSRAAQWKVGKEAAV</sequence>
<keyword evidence="5 11" id="KW-0067">ATP-binding</keyword>
<feature type="transmembrane region" description="Helical" evidence="8">
    <location>
        <begin position="283"/>
        <end position="304"/>
    </location>
</feature>
<feature type="domain" description="ABC transporter" evidence="9">
    <location>
        <begin position="346"/>
        <end position="581"/>
    </location>
</feature>
<dbReference type="Gene3D" id="3.40.50.300">
    <property type="entry name" value="P-loop containing nucleotide triphosphate hydrolases"/>
    <property type="match status" value="1"/>
</dbReference>
<dbReference type="KEGG" id="bliq:INP51_13625"/>
<dbReference type="EMBL" id="CP063304">
    <property type="protein sequence ID" value="QOV18997.1"/>
    <property type="molecule type" value="Genomic_DNA"/>
</dbReference>
<gene>
    <name evidence="11" type="ORF">INP51_13625</name>
</gene>
<proteinExistence type="predicted"/>
<name>A0A7M2RHH4_9FIRM</name>
<keyword evidence="3 8" id="KW-0812">Transmembrane</keyword>
<feature type="transmembrane region" description="Helical" evidence="8">
    <location>
        <begin position="24"/>
        <end position="49"/>
    </location>
</feature>
<dbReference type="PANTHER" id="PTHR43394:SF1">
    <property type="entry name" value="ATP-BINDING CASSETTE SUB-FAMILY B MEMBER 10, MITOCHONDRIAL"/>
    <property type="match status" value="1"/>
</dbReference>
<feature type="transmembrane region" description="Helical" evidence="8">
    <location>
        <begin position="169"/>
        <end position="188"/>
    </location>
</feature>
<organism evidence="11 12">
    <name type="scientific">Blautia liquoris</name>
    <dbReference type="NCBI Taxonomy" id="2779518"/>
    <lineage>
        <taxon>Bacteria</taxon>
        <taxon>Bacillati</taxon>
        <taxon>Bacillota</taxon>
        <taxon>Clostridia</taxon>
        <taxon>Lachnospirales</taxon>
        <taxon>Lachnospiraceae</taxon>
        <taxon>Blautia</taxon>
    </lineage>
</organism>
<evidence type="ECO:0000256" key="1">
    <source>
        <dbReference type="ARBA" id="ARBA00004651"/>
    </source>
</evidence>
<dbReference type="InterPro" id="IPR003593">
    <property type="entry name" value="AAA+_ATPase"/>
</dbReference>
<evidence type="ECO:0000256" key="8">
    <source>
        <dbReference type="SAM" id="Phobius"/>
    </source>
</evidence>
<evidence type="ECO:0000256" key="4">
    <source>
        <dbReference type="ARBA" id="ARBA00022741"/>
    </source>
</evidence>
<evidence type="ECO:0000256" key="6">
    <source>
        <dbReference type="ARBA" id="ARBA00022989"/>
    </source>
</evidence>
<dbReference type="GO" id="GO:0015421">
    <property type="term" value="F:ABC-type oligopeptide transporter activity"/>
    <property type="evidence" value="ECO:0007669"/>
    <property type="project" value="TreeGrafter"/>
</dbReference>
<keyword evidence="4" id="KW-0547">Nucleotide-binding</keyword>
<dbReference type="Pfam" id="PF00664">
    <property type="entry name" value="ABC_membrane"/>
    <property type="match status" value="1"/>
</dbReference>